<protein>
    <recommendedName>
        <fullName evidence="3">DNA-directed DNA polymerase</fullName>
        <ecNumber evidence="3">2.7.7.7</ecNumber>
    </recommendedName>
</protein>
<evidence type="ECO:0000256" key="1">
    <source>
        <dbReference type="ARBA" id="ARBA00010945"/>
    </source>
</evidence>
<evidence type="ECO:0000259" key="9">
    <source>
        <dbReference type="Pfam" id="PF20114"/>
    </source>
</evidence>
<keyword evidence="11" id="KW-1185">Reference proteome</keyword>
<comment type="subunit">
    <text evidence="2">Monomer.</text>
</comment>
<evidence type="ECO:0000259" key="7">
    <source>
        <dbReference type="Pfam" id="PF00817"/>
    </source>
</evidence>
<dbReference type="EC" id="2.7.7.7" evidence="3"/>
<name>A0A1B3ZGA7_9SPHN</name>
<dbReference type="InterPro" id="IPR050356">
    <property type="entry name" value="SulA_CellDiv_inhibitor"/>
</dbReference>
<comment type="function">
    <text evidence="5">Poorly processive, error-prone DNA polymerase involved in untargeted mutagenesis. Copies undamaged DNA at stalled replication forks, which arise in vivo from mismatched or misaligned primer ends. These misaligned primers can be extended by PolIV. Exhibits no 3'-5' exonuclease (proofreading) activity. May be involved in translesional synthesis, in conjunction with the beta clamp from PolIII.</text>
</comment>
<dbReference type="PANTHER" id="PTHR35369:SF2">
    <property type="entry name" value="BLR3025 PROTEIN"/>
    <property type="match status" value="1"/>
</dbReference>
<feature type="domain" description="DNA polymerase Y-family little finger" evidence="8">
    <location>
        <begin position="221"/>
        <end position="313"/>
    </location>
</feature>
<evidence type="ECO:0000256" key="6">
    <source>
        <dbReference type="ARBA" id="ARBA00049244"/>
    </source>
</evidence>
<dbReference type="Pfam" id="PF20114">
    <property type="entry name" value="DUF6504"/>
    <property type="match status" value="1"/>
</dbReference>
<reference evidence="10 11" key="1">
    <citation type="submission" date="2016-01" db="EMBL/GenBank/DDBJ databases">
        <title>Complete genome and mega plasmid sequence of Sphingomonas panacis DCY99 elicits systemic resistance in rice to Xanthomonas oryzae.</title>
        <authorList>
            <person name="Kim Y.J."/>
            <person name="Yang D.C."/>
            <person name="Sing P."/>
        </authorList>
    </citation>
    <scope>NUCLEOTIDE SEQUENCE [LARGE SCALE GENOMIC DNA]</scope>
    <source>
        <strain evidence="10 11">DCY99</strain>
    </source>
</reference>
<dbReference type="Gene3D" id="3.30.70.270">
    <property type="match status" value="1"/>
</dbReference>
<evidence type="ECO:0000256" key="5">
    <source>
        <dbReference type="ARBA" id="ARBA00025589"/>
    </source>
</evidence>
<dbReference type="InterPro" id="IPR017961">
    <property type="entry name" value="DNA_pol_Y-fam_little_finger"/>
</dbReference>
<evidence type="ECO:0000256" key="3">
    <source>
        <dbReference type="ARBA" id="ARBA00012417"/>
    </source>
</evidence>
<dbReference type="Gene3D" id="3.40.1170.60">
    <property type="match status" value="1"/>
</dbReference>
<proteinExistence type="inferred from homology"/>
<dbReference type="STRING" id="1560345.AWL63_02855"/>
<dbReference type="Pfam" id="PF11799">
    <property type="entry name" value="IMS_C"/>
    <property type="match status" value="1"/>
</dbReference>
<dbReference type="EMBL" id="CP014168">
    <property type="protein sequence ID" value="AOH86467.1"/>
    <property type="molecule type" value="Genomic_DNA"/>
</dbReference>
<dbReference type="AlphaFoldDB" id="A0A1B3ZGA7"/>
<comment type="similarity">
    <text evidence="1">Belongs to the DNA polymerase type-Y family.</text>
</comment>
<dbReference type="InterPro" id="IPR001126">
    <property type="entry name" value="UmuC"/>
</dbReference>
<feature type="domain" description="UmuC" evidence="7">
    <location>
        <begin position="12"/>
        <end position="127"/>
    </location>
</feature>
<feature type="domain" description="DUF6504" evidence="9">
    <location>
        <begin position="422"/>
        <end position="497"/>
    </location>
</feature>
<dbReference type="Pfam" id="PF00817">
    <property type="entry name" value="IMS"/>
    <property type="match status" value="1"/>
</dbReference>
<dbReference type="GO" id="GO:0003684">
    <property type="term" value="F:damaged DNA binding"/>
    <property type="evidence" value="ECO:0007669"/>
    <property type="project" value="InterPro"/>
</dbReference>
<evidence type="ECO:0000256" key="2">
    <source>
        <dbReference type="ARBA" id="ARBA00011245"/>
    </source>
</evidence>
<comment type="catalytic activity">
    <reaction evidence="6">
        <text>DNA(n) + a 2'-deoxyribonucleoside 5'-triphosphate = DNA(n+1) + diphosphate</text>
        <dbReference type="Rhea" id="RHEA:22508"/>
        <dbReference type="Rhea" id="RHEA-COMP:17339"/>
        <dbReference type="Rhea" id="RHEA-COMP:17340"/>
        <dbReference type="ChEBI" id="CHEBI:33019"/>
        <dbReference type="ChEBI" id="CHEBI:61560"/>
        <dbReference type="ChEBI" id="CHEBI:173112"/>
        <dbReference type="EC" id="2.7.7.7"/>
    </reaction>
</comment>
<sequence>MRPLVTSLKHGSRLVIAAACPAARALGLTPGMAITQARALVPGLDIRDADPTGDAADLLRLATTAARRWTPIAAVSGADGLLLDITGTAHLFGGEATMARRIVRLLARLGYTARVAVADTAGAAWAMARFQDRRPGDGVVIVPPAQHAEALAPLPLAALRLDPAAIDALVHLGVETVGQLAAMPRGPLVRRFGDALVTRLDQASGRIAEPLDPVIPPEPIAVVQRFAEPIATAEAIEHWLGTLMRHLVTALTQAGKGARMIELVADRIDGVPQHLRIGLARPSRDAAHMLCLITRRIEEIAPGYGIDTLALHVRRADPLGAQPFEERLEETSADIAPLVDALANRIGDARLWRIQPVESDVPERSLASAPPLADATRPAARLKPDDVRRLDRGVDLHPWHPRWPRPARLLRRPERLDHVIAELPDQPPRRFTWRGQTHRIICADGPERILGEWWQRTAEADSVRDYFRVEDEAGHRFWLFRRGDGERPETGDLAWFIHGAFG</sequence>
<dbReference type="InterPro" id="IPR043128">
    <property type="entry name" value="Rev_trsase/Diguanyl_cyclase"/>
</dbReference>
<keyword evidence="4" id="KW-0227">DNA damage</keyword>
<dbReference type="SUPFAM" id="SSF56672">
    <property type="entry name" value="DNA/RNA polymerases"/>
    <property type="match status" value="1"/>
</dbReference>
<dbReference type="InterPro" id="IPR045443">
    <property type="entry name" value="DUF6504"/>
</dbReference>
<evidence type="ECO:0000313" key="10">
    <source>
        <dbReference type="EMBL" id="AOH86467.1"/>
    </source>
</evidence>
<dbReference type="PANTHER" id="PTHR35369">
    <property type="entry name" value="BLR3025 PROTEIN-RELATED"/>
    <property type="match status" value="1"/>
</dbReference>
<evidence type="ECO:0000313" key="11">
    <source>
        <dbReference type="Proteomes" id="UP000094256"/>
    </source>
</evidence>
<accession>A0A1B3ZGA7</accession>
<evidence type="ECO:0000256" key="4">
    <source>
        <dbReference type="ARBA" id="ARBA00022763"/>
    </source>
</evidence>
<gene>
    <name evidence="10" type="ORF">AWL63_02855</name>
</gene>
<organism evidence="10 11">
    <name type="scientific">Sphingomonas panacis</name>
    <dbReference type="NCBI Taxonomy" id="1560345"/>
    <lineage>
        <taxon>Bacteria</taxon>
        <taxon>Pseudomonadati</taxon>
        <taxon>Pseudomonadota</taxon>
        <taxon>Alphaproteobacteria</taxon>
        <taxon>Sphingomonadales</taxon>
        <taxon>Sphingomonadaceae</taxon>
        <taxon>Sphingomonas</taxon>
    </lineage>
</organism>
<dbReference type="Proteomes" id="UP000094256">
    <property type="component" value="Chromosome"/>
</dbReference>
<dbReference type="GO" id="GO:0006281">
    <property type="term" value="P:DNA repair"/>
    <property type="evidence" value="ECO:0007669"/>
    <property type="project" value="InterPro"/>
</dbReference>
<dbReference type="CDD" id="cd03468">
    <property type="entry name" value="PolY_like"/>
    <property type="match status" value="1"/>
</dbReference>
<dbReference type="KEGG" id="span:AWL63_02855"/>
<evidence type="ECO:0000259" key="8">
    <source>
        <dbReference type="Pfam" id="PF11799"/>
    </source>
</evidence>
<dbReference type="InterPro" id="IPR043502">
    <property type="entry name" value="DNA/RNA_pol_sf"/>
</dbReference>